<feature type="non-terminal residue" evidence="1">
    <location>
        <position position="1"/>
    </location>
</feature>
<dbReference type="EMBL" id="UINC01192762">
    <property type="protein sequence ID" value="SVE08063.1"/>
    <property type="molecule type" value="Genomic_DNA"/>
</dbReference>
<organism evidence="1">
    <name type="scientific">marine metagenome</name>
    <dbReference type="NCBI Taxonomy" id="408172"/>
    <lineage>
        <taxon>unclassified sequences</taxon>
        <taxon>metagenomes</taxon>
        <taxon>ecological metagenomes</taxon>
    </lineage>
</organism>
<feature type="non-terminal residue" evidence="1">
    <location>
        <position position="158"/>
    </location>
</feature>
<protein>
    <submittedName>
        <fullName evidence="1">Uncharacterized protein</fullName>
    </submittedName>
</protein>
<sequence length="158" mass="15914">VTSTATELNLLDGVTATTAELNYVDGVTSSIQTQLDAKSASITGSATTIDTETITASRAMVTDGSGKVAVSDVTSTELAVLDGVTATTAELNILDGVTSTATELNLLDGVTATTAELNYVDGVTSNVQTQLDAKSASITGSATTIDTETITASRAMVT</sequence>
<accession>A0A383AKE5</accession>
<name>A0A383AKE5_9ZZZZ</name>
<dbReference type="AlphaFoldDB" id="A0A383AKE5"/>
<evidence type="ECO:0000313" key="1">
    <source>
        <dbReference type="EMBL" id="SVE08063.1"/>
    </source>
</evidence>
<gene>
    <name evidence="1" type="ORF">METZ01_LOCUS460917</name>
</gene>
<reference evidence="1" key="1">
    <citation type="submission" date="2018-05" db="EMBL/GenBank/DDBJ databases">
        <authorList>
            <person name="Lanie J.A."/>
            <person name="Ng W.-L."/>
            <person name="Kazmierczak K.M."/>
            <person name="Andrzejewski T.M."/>
            <person name="Davidsen T.M."/>
            <person name="Wayne K.J."/>
            <person name="Tettelin H."/>
            <person name="Glass J.I."/>
            <person name="Rusch D."/>
            <person name="Podicherti R."/>
            <person name="Tsui H.-C.T."/>
            <person name="Winkler M.E."/>
        </authorList>
    </citation>
    <scope>NUCLEOTIDE SEQUENCE</scope>
</reference>
<proteinExistence type="predicted"/>